<proteinExistence type="predicted"/>
<dbReference type="PANTHER" id="PTHR43877">
    <property type="entry name" value="AMINOALKYLPHOSPHONATE N-ACETYLTRANSFERASE-RELATED-RELATED"/>
    <property type="match status" value="1"/>
</dbReference>
<feature type="domain" description="N-acetyltransferase" evidence="3">
    <location>
        <begin position="16"/>
        <end position="165"/>
    </location>
</feature>
<evidence type="ECO:0000259" key="3">
    <source>
        <dbReference type="PROSITE" id="PS51186"/>
    </source>
</evidence>
<sequence length="165" mass="18077">MRHLNSICRGSTVMELVIRKAEREDLPAIIALFANDTLGGHGDTIDAEAFADYLAAFERIKASTHQALYVACVGGEVVGTFQTALSISLPGRGSSSLVIEAVQTREDMRGRGIGERMVRHAIAEAREKGAAKVRLTSNASRVDAHRFYERLGFERSHFGFNMPVK</sequence>
<dbReference type="InterPro" id="IPR050832">
    <property type="entry name" value="Bact_Acetyltransf"/>
</dbReference>
<dbReference type="InterPro" id="IPR000182">
    <property type="entry name" value="GNAT_dom"/>
</dbReference>
<keyword evidence="1 4" id="KW-0808">Transferase</keyword>
<gene>
    <name evidence="4" type="ORF">ATY31_25875</name>
</gene>
<evidence type="ECO:0000256" key="1">
    <source>
        <dbReference type="ARBA" id="ARBA00022679"/>
    </source>
</evidence>
<dbReference type="RefSeq" id="WP_234819783.1">
    <property type="nucleotide sequence ID" value="NZ_LODU01000073.1"/>
</dbReference>
<comment type="caution">
    <text evidence="4">The sequence shown here is derived from an EMBL/GenBank/DDBJ whole genome shotgun (WGS) entry which is preliminary data.</text>
</comment>
<protein>
    <submittedName>
        <fullName evidence="4">Acetyltransferase</fullName>
    </submittedName>
</protein>
<evidence type="ECO:0000313" key="4">
    <source>
        <dbReference type="EMBL" id="POH25498.1"/>
    </source>
</evidence>
<dbReference type="CDD" id="cd04301">
    <property type="entry name" value="NAT_SF"/>
    <property type="match status" value="1"/>
</dbReference>
<dbReference type="Proteomes" id="UP000237511">
    <property type="component" value="Unassembled WGS sequence"/>
</dbReference>
<dbReference type="PROSITE" id="PS51186">
    <property type="entry name" value="GNAT"/>
    <property type="match status" value="1"/>
</dbReference>
<keyword evidence="2" id="KW-0012">Acyltransferase</keyword>
<reference evidence="4 5" key="1">
    <citation type="journal article" date="2014" name="Syst. Appl. Microbiol.">
        <title>Microsymbionts of Phaseolus vulgaris in acid and alkaline soils of Mexico.</title>
        <authorList>
            <person name="Verastegui-Valdes M.M."/>
            <person name="Zhang Y.J."/>
            <person name="Rivera-Orduna F.N."/>
            <person name="Cheng H.P."/>
            <person name="Sui X.H."/>
            <person name="Wang E.T."/>
        </authorList>
    </citation>
    <scope>NUCLEOTIDE SEQUENCE [LARGE SCALE GENOMIC DNA]</scope>
    <source>
        <strain evidence="4 5">FG01</strain>
    </source>
</reference>
<evidence type="ECO:0000256" key="2">
    <source>
        <dbReference type="ARBA" id="ARBA00023315"/>
    </source>
</evidence>
<accession>A0A2S3YGK2</accession>
<dbReference type="Pfam" id="PF00583">
    <property type="entry name" value="Acetyltransf_1"/>
    <property type="match status" value="1"/>
</dbReference>
<dbReference type="EMBL" id="LODU01000073">
    <property type="protein sequence ID" value="POH25498.1"/>
    <property type="molecule type" value="Genomic_DNA"/>
</dbReference>
<organism evidence="4 5">
    <name type="scientific">Sinorhizobium americanum</name>
    <dbReference type="NCBI Taxonomy" id="194963"/>
    <lineage>
        <taxon>Bacteria</taxon>
        <taxon>Pseudomonadati</taxon>
        <taxon>Pseudomonadota</taxon>
        <taxon>Alphaproteobacteria</taxon>
        <taxon>Hyphomicrobiales</taxon>
        <taxon>Rhizobiaceae</taxon>
        <taxon>Sinorhizobium/Ensifer group</taxon>
        <taxon>Sinorhizobium</taxon>
    </lineage>
</organism>
<dbReference type="SUPFAM" id="SSF55729">
    <property type="entry name" value="Acyl-CoA N-acyltransferases (Nat)"/>
    <property type="match status" value="1"/>
</dbReference>
<dbReference type="Gene3D" id="3.40.630.30">
    <property type="match status" value="1"/>
</dbReference>
<dbReference type="InterPro" id="IPR016181">
    <property type="entry name" value="Acyl_CoA_acyltransferase"/>
</dbReference>
<dbReference type="GO" id="GO:0016747">
    <property type="term" value="F:acyltransferase activity, transferring groups other than amino-acyl groups"/>
    <property type="evidence" value="ECO:0007669"/>
    <property type="project" value="InterPro"/>
</dbReference>
<name>A0A2S3YGK2_9HYPH</name>
<evidence type="ECO:0000313" key="5">
    <source>
        <dbReference type="Proteomes" id="UP000237511"/>
    </source>
</evidence>
<dbReference type="AlphaFoldDB" id="A0A2S3YGK2"/>